<dbReference type="Proteomes" id="UP000283269">
    <property type="component" value="Unassembled WGS sequence"/>
</dbReference>
<protein>
    <submittedName>
        <fullName evidence="2">Uncharacterized protein</fullName>
    </submittedName>
</protein>
<keyword evidence="3" id="KW-1185">Reference proteome</keyword>
<feature type="compositionally biased region" description="Polar residues" evidence="1">
    <location>
        <begin position="67"/>
        <end position="77"/>
    </location>
</feature>
<evidence type="ECO:0000256" key="1">
    <source>
        <dbReference type="SAM" id="MobiDB-lite"/>
    </source>
</evidence>
<sequence>MKSISFLRNTWKKWEQKTLDGPDSPQISNPQEPQKPPYSRSTTISGRSLTVTVKHLPVEVTSALQIEGSWQTSDSYQPPSPIYDQFTRRDDHILSHKDNRRSDLDASYLSREHLPEQSPRPSTSKMASFPPCKLSTHSTRPPHVSLSINSTPWPVVPEKRKDGIPDHHTSTHTRNVAPPSSPCTPSLPSFQLLPPIDLNYGPGSKLGDKLSKGKACKCDLSSRSGHHSQCPRYTFADAQRSMAHSRSTNALRKSPKTVHAVLDLSHDAKSRSLYYSTGSTPHLPYRERAQSSTRSEDDSYSAGSSEAEHFPLSLFPLPPPLIVRKKVPAPLVLRNVTPTSASAHSSRDSTPVGTPTTPRFSALNSPSQSSVNSPSKKFYTGRPSTNFSPPPFSPPNSPLPKPPISQEAVRRSPQQTIHPLRTVQSNANLRGALPFPATHRLTSSEPISDQSSVPIRRPPKPRPAERPKNIQTYMETTDQSINTNVEAHVQWGYAF</sequence>
<organism evidence="2 3">
    <name type="scientific">Psilocybe cyanescens</name>
    <dbReference type="NCBI Taxonomy" id="93625"/>
    <lineage>
        <taxon>Eukaryota</taxon>
        <taxon>Fungi</taxon>
        <taxon>Dikarya</taxon>
        <taxon>Basidiomycota</taxon>
        <taxon>Agaricomycotina</taxon>
        <taxon>Agaricomycetes</taxon>
        <taxon>Agaricomycetidae</taxon>
        <taxon>Agaricales</taxon>
        <taxon>Agaricineae</taxon>
        <taxon>Strophariaceae</taxon>
        <taxon>Psilocybe</taxon>
    </lineage>
</organism>
<feature type="region of interest" description="Disordered" evidence="1">
    <location>
        <begin position="67"/>
        <end position="88"/>
    </location>
</feature>
<dbReference type="OrthoDB" id="3064491at2759"/>
<feature type="region of interest" description="Disordered" evidence="1">
    <location>
        <begin position="111"/>
        <end position="156"/>
    </location>
</feature>
<gene>
    <name evidence="2" type="ORF">CVT25_010954</name>
</gene>
<reference evidence="2 3" key="1">
    <citation type="journal article" date="2018" name="Evol. Lett.">
        <title>Horizontal gene cluster transfer increased hallucinogenic mushroom diversity.</title>
        <authorList>
            <person name="Reynolds H.T."/>
            <person name="Vijayakumar V."/>
            <person name="Gluck-Thaler E."/>
            <person name="Korotkin H.B."/>
            <person name="Matheny P.B."/>
            <person name="Slot J.C."/>
        </authorList>
    </citation>
    <scope>NUCLEOTIDE SEQUENCE [LARGE SCALE GENOMIC DNA]</scope>
    <source>
        <strain evidence="2 3">2631</strain>
    </source>
</reference>
<feature type="compositionally biased region" description="Pro residues" evidence="1">
    <location>
        <begin position="388"/>
        <end position="403"/>
    </location>
</feature>
<dbReference type="InParanoid" id="A0A409WFU1"/>
<dbReference type="EMBL" id="NHYD01003440">
    <property type="protein sequence ID" value="PPQ77372.1"/>
    <property type="molecule type" value="Genomic_DNA"/>
</dbReference>
<comment type="caution">
    <text evidence="2">The sequence shown here is derived from an EMBL/GenBank/DDBJ whole genome shotgun (WGS) entry which is preliminary data.</text>
</comment>
<feature type="compositionally biased region" description="Basic and acidic residues" evidence="1">
    <location>
        <begin position="284"/>
        <end position="297"/>
    </location>
</feature>
<feature type="compositionally biased region" description="Low complexity" evidence="1">
    <location>
        <begin position="361"/>
        <end position="375"/>
    </location>
</feature>
<feature type="region of interest" description="Disordered" evidence="1">
    <location>
        <begin position="338"/>
        <end position="413"/>
    </location>
</feature>
<name>A0A409WFU1_PSICY</name>
<evidence type="ECO:0000313" key="2">
    <source>
        <dbReference type="EMBL" id="PPQ77372.1"/>
    </source>
</evidence>
<accession>A0A409WFU1</accession>
<feature type="compositionally biased region" description="Polar residues" evidence="1">
    <location>
        <begin position="440"/>
        <end position="453"/>
    </location>
</feature>
<proteinExistence type="predicted"/>
<feature type="region of interest" description="Disordered" evidence="1">
    <location>
        <begin position="15"/>
        <end position="47"/>
    </location>
</feature>
<feature type="region of interest" description="Disordered" evidence="1">
    <location>
        <begin position="273"/>
        <end position="305"/>
    </location>
</feature>
<feature type="compositionally biased region" description="Polar residues" evidence="1">
    <location>
        <begin position="338"/>
        <end position="359"/>
    </location>
</feature>
<evidence type="ECO:0000313" key="3">
    <source>
        <dbReference type="Proteomes" id="UP000283269"/>
    </source>
</evidence>
<dbReference type="AlphaFoldDB" id="A0A409WFU1"/>
<feature type="region of interest" description="Disordered" evidence="1">
    <location>
        <begin position="433"/>
        <end position="469"/>
    </location>
</feature>